<keyword evidence="14" id="KW-1185">Reference proteome</keyword>
<dbReference type="InterPro" id="IPR049551">
    <property type="entry name" value="PKS_DH_C"/>
</dbReference>
<dbReference type="InterPro" id="IPR036736">
    <property type="entry name" value="ACP-like_sf"/>
</dbReference>
<feature type="active site" description="Proton donor; for dehydratase activity" evidence="8">
    <location>
        <position position="1102"/>
    </location>
</feature>
<feature type="domain" description="PKS/mFAS DH" evidence="12">
    <location>
        <begin position="906"/>
        <end position="1178"/>
    </location>
</feature>
<dbReference type="CDD" id="cd05195">
    <property type="entry name" value="enoyl_red"/>
    <property type="match status" value="1"/>
</dbReference>
<dbReference type="SMART" id="SM00826">
    <property type="entry name" value="PKS_DH"/>
    <property type="match status" value="2"/>
</dbReference>
<feature type="active site" description="Proton acceptor; for dehydratase activity" evidence="8">
    <location>
        <position position="938"/>
    </location>
</feature>
<dbReference type="SUPFAM" id="SSF47336">
    <property type="entry name" value="ACP-like"/>
    <property type="match status" value="3"/>
</dbReference>
<dbReference type="InterPro" id="IPR020841">
    <property type="entry name" value="PKS_Beta-ketoAc_synthase_dom"/>
</dbReference>
<dbReference type="Gene3D" id="3.40.366.10">
    <property type="entry name" value="Malonyl-Coenzyme A Acyl Carrier Protein, domain 2"/>
    <property type="match status" value="3"/>
</dbReference>
<dbReference type="InterPro" id="IPR013968">
    <property type="entry name" value="PKS_KR"/>
</dbReference>
<gene>
    <name evidence="13" type="ORF">ABT188_28030</name>
</gene>
<dbReference type="Pfam" id="PF21089">
    <property type="entry name" value="PKS_DH_N"/>
    <property type="match status" value="2"/>
</dbReference>
<dbReference type="CDD" id="cd08956">
    <property type="entry name" value="KR_3_FAS_SDR_x"/>
    <property type="match status" value="3"/>
</dbReference>
<dbReference type="Gene3D" id="3.10.129.110">
    <property type="entry name" value="Polyketide synthase dehydratase"/>
    <property type="match status" value="2"/>
</dbReference>
<dbReference type="InterPro" id="IPR020843">
    <property type="entry name" value="ER"/>
</dbReference>
<dbReference type="Pfam" id="PF14765">
    <property type="entry name" value="PS-DH"/>
    <property type="match status" value="1"/>
</dbReference>
<dbReference type="InterPro" id="IPR055123">
    <property type="entry name" value="SpnB-like_Rossmann"/>
</dbReference>
<feature type="region of interest" description="C-terminal hotdog fold" evidence="8">
    <location>
        <begin position="3072"/>
        <end position="3196"/>
    </location>
</feature>
<keyword evidence="5" id="KW-0045">Antibiotic biosynthesis</keyword>
<evidence type="ECO:0000259" key="11">
    <source>
        <dbReference type="PROSITE" id="PS52004"/>
    </source>
</evidence>
<feature type="region of interest" description="Disordered" evidence="9">
    <location>
        <begin position="4989"/>
        <end position="5011"/>
    </location>
</feature>
<evidence type="ECO:0000259" key="12">
    <source>
        <dbReference type="PROSITE" id="PS52019"/>
    </source>
</evidence>
<dbReference type="InterPro" id="IPR032821">
    <property type="entry name" value="PKS_assoc"/>
</dbReference>
<keyword evidence="7" id="KW-0012">Acyltransferase</keyword>
<dbReference type="SUPFAM" id="SSF53901">
    <property type="entry name" value="Thiolase-like"/>
    <property type="match status" value="3"/>
</dbReference>
<dbReference type="Pfam" id="PF13602">
    <property type="entry name" value="ADH_zinc_N_2"/>
    <property type="match status" value="1"/>
</dbReference>
<dbReference type="SMART" id="SM00825">
    <property type="entry name" value="PKS_KS"/>
    <property type="match status" value="3"/>
</dbReference>
<feature type="region of interest" description="C-terminal hotdog fold" evidence="8">
    <location>
        <begin position="1043"/>
        <end position="1178"/>
    </location>
</feature>
<dbReference type="SMART" id="SM00829">
    <property type="entry name" value="PKS_ER"/>
    <property type="match status" value="1"/>
</dbReference>
<feature type="domain" description="Ketosynthase family 3 (KS3)" evidence="11">
    <location>
        <begin position="2050"/>
        <end position="2475"/>
    </location>
</feature>
<dbReference type="InterPro" id="IPR001227">
    <property type="entry name" value="Ac_transferase_dom_sf"/>
</dbReference>
<dbReference type="Pfam" id="PF08659">
    <property type="entry name" value="KR"/>
    <property type="match status" value="3"/>
</dbReference>
<organism evidence="13 14">
    <name type="scientific">Streptomyces violaceorubidus</name>
    <dbReference type="NCBI Taxonomy" id="284042"/>
    <lineage>
        <taxon>Bacteria</taxon>
        <taxon>Bacillati</taxon>
        <taxon>Actinomycetota</taxon>
        <taxon>Actinomycetes</taxon>
        <taxon>Kitasatosporales</taxon>
        <taxon>Streptomycetaceae</taxon>
        <taxon>Streptomyces</taxon>
    </lineage>
</organism>
<dbReference type="InterPro" id="IPR016036">
    <property type="entry name" value="Malonyl_transacylase_ACP-bd"/>
</dbReference>
<dbReference type="CDD" id="cd00833">
    <property type="entry name" value="PKS"/>
    <property type="match status" value="3"/>
</dbReference>
<proteinExistence type="predicted"/>
<feature type="domain" description="PKS/mFAS DH" evidence="12">
    <location>
        <begin position="2941"/>
        <end position="3196"/>
    </location>
</feature>
<dbReference type="Pfam" id="PF00698">
    <property type="entry name" value="Acyl_transf_1"/>
    <property type="match status" value="3"/>
</dbReference>
<evidence type="ECO:0000256" key="8">
    <source>
        <dbReference type="PROSITE-ProRule" id="PRU01363"/>
    </source>
</evidence>
<feature type="domain" description="Carrier" evidence="10">
    <location>
        <begin position="3649"/>
        <end position="3724"/>
    </location>
</feature>
<dbReference type="InterPro" id="IPR014030">
    <property type="entry name" value="Ketoacyl_synth_N"/>
</dbReference>
<feature type="region of interest" description="N-terminal hotdog fold" evidence="8">
    <location>
        <begin position="906"/>
        <end position="1029"/>
    </location>
</feature>
<evidence type="ECO:0000256" key="7">
    <source>
        <dbReference type="ARBA" id="ARBA00023315"/>
    </source>
</evidence>
<dbReference type="InterPro" id="IPR011032">
    <property type="entry name" value="GroES-like_sf"/>
</dbReference>
<keyword evidence="2" id="KW-0596">Phosphopantetheine</keyword>
<dbReference type="InterPro" id="IPR016035">
    <property type="entry name" value="Acyl_Trfase/lysoPLipase"/>
</dbReference>
<dbReference type="InterPro" id="IPR042104">
    <property type="entry name" value="PKS_dehydratase_sf"/>
</dbReference>
<dbReference type="InterPro" id="IPR014031">
    <property type="entry name" value="Ketoacyl_synth_C"/>
</dbReference>
<keyword evidence="3" id="KW-0597">Phosphoprotein</keyword>
<dbReference type="PANTHER" id="PTHR43775">
    <property type="entry name" value="FATTY ACID SYNTHASE"/>
    <property type="match status" value="1"/>
</dbReference>
<evidence type="ECO:0000256" key="3">
    <source>
        <dbReference type="ARBA" id="ARBA00022553"/>
    </source>
</evidence>
<dbReference type="SUPFAM" id="SSF55048">
    <property type="entry name" value="Probable ACP-binding domain of malonyl-CoA ACP transacylase"/>
    <property type="match status" value="3"/>
</dbReference>
<dbReference type="SMART" id="SM00827">
    <property type="entry name" value="PKS_AT"/>
    <property type="match status" value="3"/>
</dbReference>
<dbReference type="InterPro" id="IPR057326">
    <property type="entry name" value="KR_dom"/>
</dbReference>
<dbReference type="PROSITE" id="PS52004">
    <property type="entry name" value="KS3_2"/>
    <property type="match status" value="3"/>
</dbReference>
<comment type="pathway">
    <text evidence="1">Antibiotic biosynthesis.</text>
</comment>
<dbReference type="SMART" id="SM00822">
    <property type="entry name" value="PKS_KR"/>
    <property type="match status" value="3"/>
</dbReference>
<dbReference type="Proteomes" id="UP001496720">
    <property type="component" value="Unassembled WGS sequence"/>
</dbReference>
<dbReference type="SUPFAM" id="SSF52151">
    <property type="entry name" value="FabD/lysophospholipase-like"/>
    <property type="match status" value="3"/>
</dbReference>
<protein>
    <submittedName>
        <fullName evidence="13">SDR family NAD(P)-dependent oxidoreductase</fullName>
    </submittedName>
</protein>
<evidence type="ECO:0000259" key="10">
    <source>
        <dbReference type="PROSITE" id="PS50075"/>
    </source>
</evidence>
<dbReference type="InterPro" id="IPR050091">
    <property type="entry name" value="PKS_NRPS_Biosynth_Enz"/>
</dbReference>
<dbReference type="InterPro" id="IPR020807">
    <property type="entry name" value="PKS_DH"/>
</dbReference>
<dbReference type="InterPro" id="IPR016039">
    <property type="entry name" value="Thiolase-like"/>
</dbReference>
<dbReference type="InterPro" id="IPR020806">
    <property type="entry name" value="PKS_PP-bd"/>
</dbReference>
<feature type="region of interest" description="Disordered" evidence="9">
    <location>
        <begin position="3039"/>
        <end position="3073"/>
    </location>
</feature>
<dbReference type="InterPro" id="IPR009081">
    <property type="entry name" value="PP-bd_ACP"/>
</dbReference>
<dbReference type="Gene3D" id="3.40.50.720">
    <property type="entry name" value="NAD(P)-binding Rossmann-like Domain"/>
    <property type="match status" value="3"/>
</dbReference>
<dbReference type="Pfam" id="PF22621">
    <property type="entry name" value="CurL-like_PKS_C"/>
    <property type="match status" value="1"/>
</dbReference>
<feature type="region of interest" description="N-terminal hotdog fold" evidence="8">
    <location>
        <begin position="2941"/>
        <end position="3062"/>
    </location>
</feature>
<evidence type="ECO:0000256" key="2">
    <source>
        <dbReference type="ARBA" id="ARBA00022450"/>
    </source>
</evidence>
<feature type="region of interest" description="Disordered" evidence="9">
    <location>
        <begin position="2024"/>
        <end position="2049"/>
    </location>
</feature>
<evidence type="ECO:0000313" key="14">
    <source>
        <dbReference type="Proteomes" id="UP001496720"/>
    </source>
</evidence>
<dbReference type="Gene3D" id="3.40.47.10">
    <property type="match status" value="3"/>
</dbReference>
<dbReference type="Pfam" id="PF02801">
    <property type="entry name" value="Ketoacyl-synt_C"/>
    <property type="match status" value="3"/>
</dbReference>
<dbReference type="InterPro" id="IPR006162">
    <property type="entry name" value="Ppantetheine_attach_site"/>
</dbReference>
<dbReference type="InterPro" id="IPR013154">
    <property type="entry name" value="ADH-like_N"/>
</dbReference>
<feature type="domain" description="Ketosynthase family 3 (KS3)" evidence="11">
    <location>
        <begin position="33"/>
        <end position="444"/>
    </location>
</feature>
<dbReference type="SMART" id="SM01294">
    <property type="entry name" value="PKS_PP_betabranch"/>
    <property type="match status" value="3"/>
</dbReference>
<dbReference type="Gene3D" id="1.10.1200.10">
    <property type="entry name" value="ACP-like"/>
    <property type="match status" value="3"/>
</dbReference>
<keyword evidence="6" id="KW-0511">Multifunctional enzyme</keyword>
<dbReference type="Gene3D" id="3.40.50.11460">
    <property type="match status" value="1"/>
</dbReference>
<dbReference type="PROSITE" id="PS52019">
    <property type="entry name" value="PKS_MFAS_DH"/>
    <property type="match status" value="2"/>
</dbReference>
<comment type="caution">
    <text evidence="13">The sequence shown here is derived from an EMBL/GenBank/DDBJ whole genome shotgun (WGS) entry which is preliminary data.</text>
</comment>
<comment type="caution">
    <text evidence="8">Lacks conserved residue(s) required for the propagation of feature annotation.</text>
</comment>
<dbReference type="Gene3D" id="3.30.70.3290">
    <property type="match status" value="3"/>
</dbReference>
<dbReference type="Gene3D" id="3.90.180.10">
    <property type="entry name" value="Medium-chain alcohol dehydrogenases, catalytic domain"/>
    <property type="match status" value="1"/>
</dbReference>
<dbReference type="Pfam" id="PF00109">
    <property type="entry name" value="ketoacyl-synt"/>
    <property type="match status" value="3"/>
</dbReference>
<dbReference type="Pfam" id="PF08240">
    <property type="entry name" value="ADH_N"/>
    <property type="match status" value="1"/>
</dbReference>
<dbReference type="SMART" id="SM00823">
    <property type="entry name" value="PKS_PP"/>
    <property type="match status" value="3"/>
</dbReference>
<evidence type="ECO:0000256" key="4">
    <source>
        <dbReference type="ARBA" id="ARBA00022679"/>
    </source>
</evidence>
<dbReference type="PROSITE" id="PS00606">
    <property type="entry name" value="KS3_1"/>
    <property type="match status" value="2"/>
</dbReference>
<dbReference type="EMBL" id="JBEOZY010000040">
    <property type="protein sequence ID" value="MER6168354.1"/>
    <property type="molecule type" value="Genomic_DNA"/>
</dbReference>
<evidence type="ECO:0000256" key="6">
    <source>
        <dbReference type="ARBA" id="ARBA00023268"/>
    </source>
</evidence>
<dbReference type="InterPro" id="IPR014043">
    <property type="entry name" value="Acyl_transferase_dom"/>
</dbReference>
<feature type="domain" description="Ketosynthase family 3 (KS3)" evidence="11">
    <location>
        <begin position="3744"/>
        <end position="4168"/>
    </location>
</feature>
<dbReference type="Pfam" id="PF16197">
    <property type="entry name" value="KAsynt_C_assoc"/>
    <property type="match status" value="2"/>
</dbReference>
<feature type="domain" description="Carrier" evidence="10">
    <location>
        <begin position="5093"/>
        <end position="5168"/>
    </location>
</feature>
<dbReference type="PANTHER" id="PTHR43775:SF51">
    <property type="entry name" value="INACTIVE PHENOLPHTHIOCEROL SYNTHESIS POLYKETIDE SYNTHASE TYPE I PKS1-RELATED"/>
    <property type="match status" value="1"/>
</dbReference>
<dbReference type="SUPFAM" id="SSF51735">
    <property type="entry name" value="NAD(P)-binding Rossmann-fold domains"/>
    <property type="match status" value="7"/>
</dbReference>
<dbReference type="SUPFAM" id="SSF50129">
    <property type="entry name" value="GroES-like"/>
    <property type="match status" value="1"/>
</dbReference>
<dbReference type="InterPro" id="IPR036291">
    <property type="entry name" value="NAD(P)-bd_dom_sf"/>
</dbReference>
<feature type="compositionally biased region" description="Basic and acidic residues" evidence="9">
    <location>
        <begin position="5001"/>
        <end position="5010"/>
    </location>
</feature>
<accession>A0ABV1T312</accession>
<evidence type="ECO:0000256" key="1">
    <source>
        <dbReference type="ARBA" id="ARBA00004792"/>
    </source>
</evidence>
<evidence type="ECO:0000313" key="13">
    <source>
        <dbReference type="EMBL" id="MER6168354.1"/>
    </source>
</evidence>
<dbReference type="InterPro" id="IPR018201">
    <property type="entry name" value="Ketoacyl_synth_AS"/>
</dbReference>
<reference evidence="13 14" key="1">
    <citation type="submission" date="2024-06" db="EMBL/GenBank/DDBJ databases">
        <title>The Natural Products Discovery Center: Release of the First 8490 Sequenced Strains for Exploring Actinobacteria Biosynthetic Diversity.</title>
        <authorList>
            <person name="Kalkreuter E."/>
            <person name="Kautsar S.A."/>
            <person name="Yang D."/>
            <person name="Bader C.D."/>
            <person name="Teijaro C.N."/>
            <person name="Fluegel L."/>
            <person name="Davis C.M."/>
            <person name="Simpson J.R."/>
            <person name="Lauterbach L."/>
            <person name="Steele A.D."/>
            <person name="Gui C."/>
            <person name="Meng S."/>
            <person name="Li G."/>
            <person name="Viehrig K."/>
            <person name="Ye F."/>
            <person name="Su P."/>
            <person name="Kiefer A.F."/>
            <person name="Nichols A."/>
            <person name="Cepeda A.J."/>
            <person name="Yan W."/>
            <person name="Fan B."/>
            <person name="Jiang Y."/>
            <person name="Adhikari A."/>
            <person name="Zheng C.-J."/>
            <person name="Schuster L."/>
            <person name="Cowan T.M."/>
            <person name="Smanski M.J."/>
            <person name="Chevrette M.G."/>
            <person name="De Carvalho L.P.S."/>
            <person name="Shen B."/>
        </authorList>
    </citation>
    <scope>NUCLEOTIDE SEQUENCE [LARGE SCALE GENOMIC DNA]</scope>
    <source>
        <strain evidence="13 14">NPDC001615</strain>
    </source>
</reference>
<evidence type="ECO:0000256" key="5">
    <source>
        <dbReference type="ARBA" id="ARBA00023194"/>
    </source>
</evidence>
<sequence>MADEHKLLDYLKRAGQEMQQLRRRLREAESADREPVAVIAMSCRYPGGVRSPEDLWRLVEEGGDAIAEVPAERGWYLDRPARGGFLDDAAHFDPAFFGMSPREALATDPQQRLALEIAWEAVERAGIRPGDLTGTDVSVFVGSNGQDYWDLLAHNPELSGGASAAAAIISGRLSYTFGWEGPSLSVDTACSSSLVAVHLAMRSLRSGESSLALAGGVTVMATPRVFVEFARQDALSPDGRCRSFADEANGTGWAEGAGMLLLERLSDARRNGHPVLAVLRGSAVNQDGASHGFTAPNGPAQQRVIRKALTDARLSAADVDLVEAHGTGTRLGDPIEAQALLATYGQDRPDGRPLYLGSLKSNIGHSQAAAGVGGIIKVVQAMRHAVLPRTLHAGTPSSHVDWDAGAVRLLDRARPWGAPREAPRRAGVSSFGVSGTNAHVIVEEATETLGEATGIVAGAAEPGADVPSAGEPPVPLLLSAGSPAALCDQAALLLPVLAAHPTLDVARSLATTREVFEHRACVVAEDRETLAAGLRALARGDDAAGLIRGVPRTGRTAFVFPGQGAQRAGTGRLLAARHPVFARAYEEVLDHFGPSLREALADQALLDRTEHAQPALFAVQVALFRLLESWGVRPDRLVGHSIGEFAAAHVAGVFGLADACRLVAARGRLMQALPDGGVMIALSASEDEVRPLLAEAAGQVAIAAVNGPRAVVVAGDEGPATALAARFAAEGRRTRRLAVSHAFHSPLMAPVLDDFRAVAESVRYGEPSVPVVSTVTGRTAGSAMCGADYWVAHVHSTVRFADAVAELARQGVTTFVETGPGGALSAMVRESAPEADCVPALRDGRPEDAALVTALAQAHVHGTGIDWDRFFAAVGGRTVPLPTYPFQHESFWPRVSALPRGAGEAHPLLDTVVHLADSTQVLFTGTLSPRRQPWLTDHKVAGELVVPGTAVLEMALRAARTVSLPHLAELVLHTPLVVPADGALSVQLRVAEPAADGSRRLDLYAGVSGGAGPWTHHADGRLTAVEPDPAPPSWAREWPPAGACAVDPTGWYGTGGHFEYGPAFQGLTAVWRRDGEVFAEAALPHAERADADAFAVHPALLDTVLHASLCTGPEEPAARMPWVWNGVSTGTRGVPAVRARLRPLSSDTLALDITDIAGGPVLRAEGLTLRRTAPDQRARRALTDEALFHGRWTSVETADAPRPADWLVVRDLSEVPRSVPGVVLLPAGGHGGGDVPGAVRELTAQALADVRAWLSEKRFAEARLVFVTTGAVRPVPDGPPADLAAASVWGLVRSAQAEHPGRFHLVDLDTDDVTVDAVAAAVATGEPQVAVRHGVVHVFRLARASSSRALTVPAEAANWRLQVGDGTLDELVLAADPRASTALTHGQVRVDVRAIGLNFRDVLTAVGMYPGAGAGPAGAEAAGVVSGTGPGVTRFAVGDRVMGLFPDGAGRSAVTDDRMLSRFPAEWSFPQAASVSVTYLTAYHALVERAGLRAGESVLVHAGAGGVGMAAIALARHLGAEVFTTAGVGKWPAVRRLGIAEDHIASSRSVEFEHAFRRSTGGRGVDVVLNSLSGEFVDASVRLLAPGGRFLELGKTDVRRPEDHPGVSYQAFDLFEAGAERIGGMFAALAPLFADGTLPPPPVTAWDIRRAPEAFRFVSQARHVGKVVLTFPRPPAPDGTVLITGGTGSLGRALARHLVDHHGARRLLLVGRRGGADDLVRDLTERGATVRVVACDVSDRAALADVLRGIPAQHPLTAVVHAAGVLDDGMVTDLTDGRLARVLRPKADAAWHLHELTRGADLAAFVLFSSVSGTLPAAGQANYSAANAFLDALAEHRATLGLPVTSVGWGPWAADTGDGGMAGTLSDAGRGRLTRSGIVQMPAQDGLALFDHALADHHPAVIAARFDLRALSAGTDLPPALADLVTRPAGPAGPSSPPPRGVRGTRQMLDLVRAQAALVLGHASPEAVRPGLAFQDAGFDSLTAVELRNRLEKTTGVPLSATAVFDHPTPDALAAFLVAASAPPGVPAGADDETRPHSAAADPENAEDTDDPVVVVGMACRYPGGVSGPEDLWNLVSEGREGITAFPADRGWDVAAVYDPDRKRAGTTYTNRGGFVGTATTFDAEFFGISPREALGTDPQQRLLLETAWEGIERAGIDPRSLRGSRTGVFAGLIYHDYADLGGFPEAAADYLGTGTAGSVATGRVSYLLGLEGPAVTVDTACSSSLVAVHLAAQALRAGECTLALAGGATVLATPAAFVEFSRQGVLSADGHCRSFADGAAGSVWSEGVGVLVLERLSKARREGHEVLAVLRGSAVNQDGASNGLTAPNGPSQQRVIRQALAAAGLHGADVDAVEAHGTATELGDPIEAQALLATYGQDRGTNPPLWLGSVKSNIGHTQAAAGVAGVIKTVMALRHGTLPRTLHARTPSSKVAWSTGAVELLTESRPWPETGRPRRAAVSSFGISGTNAHVILEQAPADPARRLGTDAAACPPPLLLSATSARALRSQAAALLSHLRRSPGVEFADVGHTLARARASFDHRAVVLGGDQDSVRAGLAALASGRAAPRLIEGRAQTGTRCVFVFPGQGAQWAGMARELLAWSPAFSARLRECAAALAPYTDWSLLDVIGDGGPLDRVDVVQPALWAVMVSLAELWRSWGVEPTAVVGHSQGEVAAAVVAGGLSLQDGALVVTARSRLIAKELAGTGGMASVAAPAPAVGQLIARCGERVSLAAENGPGSCVVSGSSAAIDEFTALCRADGVDVRRIAVDYASHSPEVDILREGLLRRLAGVRAGESDVPFFSSVTGDLMDTALADGTYWLANLRETVWFGRATRAALTAGHTVFVEVGPHPVLASGLAATLAEAGSPAAVIGTLRRDEDSRDSFLHSLAQAHVLGVPVNWAPLYAGRRTVALPTYPFQRERFWPRGGHLPARAGDRRGGSAHPLLTASVELPDGGGQVFAARLSPAAHPWLDDCRIEGVAVLPPAAVIELAAYAARTLGGTGVETLTLDSPVVVPDGGLLLQLVADAADGPRPFTVWARPDEETGTPWRRCGSGRLGSDTTPHAPADPGADLRPSAGAREIDTAPYPGLTGLWQDGDALVCEASLPWDTDGAGFAPHPVLLDAVTAPAASLLPGDPARRARVWEDVHIHARGVDAVRVRLTASGDDTVAAVATALDGEAVASVRLSGFRGVRRDELAARPGTVDAALYRVGWEPVSAELPDDTDEETWFTVVRGHLDVPGAVPGTVVLDTRGTAGEAADVPAAVHAASHRALALLRSWLADTRFDASRLVVVTEAGFEGAAVSGLVRTAQAEHPGRLVLLDLDTPVLTPRTLATAIVSGEPVLRVREGAVWAARLAEQQRPAATGPEWDREGTVVITGGTGGIGREVARHLVTAHGVRHLVLAGRRGPAADGVTDLVAELSRHGADVTVRACDVGDRGEVEALLAAVPAEHPLTAVVHSAGIHQGGIVENLSAERLHTVLRPKVDGAWHLHELTRDLPLAGFVVFSSFSGIAGAAGQANYAAANAFLDELVRHRHAQGLPATALAWGLWTREFGFTSRLDQVDLTRMLRSGVTFLSVPQGLELFDAGIRAAQPAVIAMALDHAVVRAAGEIPALLRTLVSPAPARARTAGGATADLERVLAPLPTAERERVLLDVVRTTASAVLGHAGPERLPDDRAFRESGFDSLTAIDLRNRLGTATGLRLPATAVFDHPTPRALARHLAERLAGSPARPAPSGPRRPATAVAEPVAIVGMACRFPGGVGSPDELWRLLRDGGDAITPFPDDRGWDLESLYDPSGERPATTYALRGGFLHEAGDFDAGFFGISPREALAMDPQQRLLLETSWEALEAAGIAPSTLHGSTAGVFVGGYHQGYADRAGSAADELRGHLMTGNTSSALSGRVSYVLGLEGPSVTVDTACSSSLVATHWATRALRAGECSLALAGGVTVMAQPDVFTEFSKLNGLSPDGRCKPFAAAADGTALAEGVGILVLERLSDARRNGHEVLAVIRGSAVNSDGASNGLSAPSGPSQQRVISQALADADLEPAQVDAVEAHGTGTALGDPIEAQALLAAYGQERESPLLVGALKSNLGHTQAAAGVAGVMKMVLAMRHGLLPATLHTDAPTPRVDWEEGAVELLTRSRPWPSTGRVRRAAVSAFGISGTNAHLVLEQPAQTEAVDDTGSAPRRGPVPWLLSAATPEALRAQAGRLLTGTDAGASAADVGLALSTTRDRLRHRAAVVAEDTAAFSAALETLARGADAPGVLRGEAGTPRLVVLFTGQGAQRSGMGRELHARFPAFAASLDATLGFLDTGSLPSTRDVLFAGAGTPEADLLHRTGHAQPALFALEVALYRLFESWGLRPDLLIGHSVGEIAAAHVAGVLDLPDACRLVSARARLMEALPSGQEHAGCMVAVEAPEADVRPLVEPLADRVSVAAVNGPSSLVLSGDETAVLAVTAGLARGGVRVSRLDVSHAFHSPHMDPMLAEFRAELGGLVFRPAAVPLVSTVLGREVPEDGMASADYWVRQVRATVRFGDAVARAAELGAGTALELGPDGVLSALAGQSAPDLSCVAAMRRGRPETQTLMSAVAALHVRGCDLDGHALFAGTAARRTALPTYPFQRERYWIGTAPVPRHRGEPGATAASAPATAADLFRVEWTEAPVLPLPDTTGWVLAGPELPAGTPEVVVLPLPAGGDGGDPAEAARELAGRVLDQVQRWLADDRLLHSRLVFVTHDAALTGGRPSLAHTAAHGLIRSAQSEHPGRFVLVDLDCADVSVEAVAPAVATGEPETAVREGRVLVPRLEAAAPEGPSASARWNPAGSVLITGGTGGLGRALARHLVARRGVRHLVLAGRRGGAEDLVAELAEHGARVRVVACDTADRAALERLLASIPDAYPLTAVVHAAGVLDDGVIGSLTPERLARVFRPKASAAWHLHELTLHHDLDAFVLFSSAAGLLGAPAQAGYAAANTFLDALAAHRRELGLPGTSLAWGPWADTGMTRTPQGVERRGPDRTGLRPLSVDEGLDLFDRSLRGEAGVLLATRPDLPAIRALEPMTPALFRSLLPAGAPRQEQRGGAGQEQEALLRRLAAVPPSEGLPLVSDLVRAQVAAVLALPGAASVDVRRPFSEIGFDSLTAVDLRNRLEAATGVPLPAAVVFDHPTVSRLATHLLDSLRAGSGRAAAGLFEGLDRLERAFALAGDDPGLRARLATRLHALLTRVEAERPEPAEPGEQVPVEDLSDEALFSFIDEL</sequence>
<feature type="domain" description="Carrier" evidence="10">
    <location>
        <begin position="1946"/>
        <end position="2021"/>
    </location>
</feature>
<keyword evidence="4" id="KW-0808">Transferase</keyword>
<name>A0ABV1T312_9ACTN</name>
<dbReference type="InterPro" id="IPR049900">
    <property type="entry name" value="PKS_mFAS_DH"/>
</dbReference>
<dbReference type="InterPro" id="IPR049552">
    <property type="entry name" value="PKS_DH_N"/>
</dbReference>
<dbReference type="PROSITE" id="PS00012">
    <property type="entry name" value="PHOSPHOPANTETHEINE"/>
    <property type="match status" value="3"/>
</dbReference>
<dbReference type="RefSeq" id="WP_352149704.1">
    <property type="nucleotide sequence ID" value="NZ_JBEOZY010000040.1"/>
</dbReference>
<dbReference type="PROSITE" id="PS50075">
    <property type="entry name" value="CARRIER"/>
    <property type="match status" value="3"/>
</dbReference>
<dbReference type="Pfam" id="PF22953">
    <property type="entry name" value="SpnB_Rossmann"/>
    <property type="match status" value="3"/>
</dbReference>
<evidence type="ECO:0000256" key="9">
    <source>
        <dbReference type="SAM" id="MobiDB-lite"/>
    </source>
</evidence>
<dbReference type="Pfam" id="PF00550">
    <property type="entry name" value="PP-binding"/>
    <property type="match status" value="3"/>
</dbReference>